<gene>
    <name evidence="2" type="ORF">ACFPCV_26700</name>
</gene>
<evidence type="ECO:0000256" key="1">
    <source>
        <dbReference type="SAM" id="Phobius"/>
    </source>
</evidence>
<keyword evidence="3" id="KW-1185">Reference proteome</keyword>
<feature type="transmembrane region" description="Helical" evidence="1">
    <location>
        <begin position="121"/>
        <end position="142"/>
    </location>
</feature>
<organism evidence="2 3">
    <name type="scientific">Actinophytocola glycyrrhizae</name>
    <dbReference type="NCBI Taxonomy" id="2044873"/>
    <lineage>
        <taxon>Bacteria</taxon>
        <taxon>Bacillati</taxon>
        <taxon>Actinomycetota</taxon>
        <taxon>Actinomycetes</taxon>
        <taxon>Pseudonocardiales</taxon>
        <taxon>Pseudonocardiaceae</taxon>
    </lineage>
</organism>
<feature type="transmembrane region" description="Helical" evidence="1">
    <location>
        <begin position="89"/>
        <end position="109"/>
    </location>
</feature>
<evidence type="ECO:0000313" key="3">
    <source>
        <dbReference type="Proteomes" id="UP001595859"/>
    </source>
</evidence>
<keyword evidence="1" id="KW-1133">Transmembrane helix</keyword>
<dbReference type="Proteomes" id="UP001595859">
    <property type="component" value="Unassembled WGS sequence"/>
</dbReference>
<name>A0ABV9S819_9PSEU</name>
<reference evidence="3" key="1">
    <citation type="journal article" date="2019" name="Int. J. Syst. Evol. Microbiol.">
        <title>The Global Catalogue of Microorganisms (GCM) 10K type strain sequencing project: providing services to taxonomists for standard genome sequencing and annotation.</title>
        <authorList>
            <consortium name="The Broad Institute Genomics Platform"/>
            <consortium name="The Broad Institute Genome Sequencing Center for Infectious Disease"/>
            <person name="Wu L."/>
            <person name="Ma J."/>
        </authorList>
    </citation>
    <scope>NUCLEOTIDE SEQUENCE [LARGE SCALE GENOMIC DNA]</scope>
    <source>
        <strain evidence="3">ZS-22-S1</strain>
    </source>
</reference>
<evidence type="ECO:0008006" key="4">
    <source>
        <dbReference type="Google" id="ProtNLM"/>
    </source>
</evidence>
<evidence type="ECO:0000313" key="2">
    <source>
        <dbReference type="EMBL" id="MFC4857099.1"/>
    </source>
</evidence>
<sequence length="158" mass="16385">MVADDHRRRWPALGLAALFLAYAAGKAVLAVQDRLGFPGGPPVSAAESESYFLDAATAQWSAVASGVLGAWLALATVTPLGRRVPRTALLVVLAGMLVSVAGGAGIMVLDGFLDVGIGWRWYHGVLGLLAIGLSVETTRAYAAATKPRAVMAGTWMIP</sequence>
<accession>A0ABV9S819</accession>
<feature type="transmembrane region" description="Helical" evidence="1">
    <location>
        <begin position="58"/>
        <end position="77"/>
    </location>
</feature>
<protein>
    <recommendedName>
        <fullName evidence="4">DUF998 domain-containing protein</fullName>
    </recommendedName>
</protein>
<dbReference type="EMBL" id="JBHSIS010000017">
    <property type="protein sequence ID" value="MFC4857099.1"/>
    <property type="molecule type" value="Genomic_DNA"/>
</dbReference>
<comment type="caution">
    <text evidence="2">The sequence shown here is derived from an EMBL/GenBank/DDBJ whole genome shotgun (WGS) entry which is preliminary data.</text>
</comment>
<keyword evidence="1" id="KW-0812">Transmembrane</keyword>
<dbReference type="RefSeq" id="WP_378059089.1">
    <property type="nucleotide sequence ID" value="NZ_JBHSIS010000017.1"/>
</dbReference>
<proteinExistence type="predicted"/>
<keyword evidence="1" id="KW-0472">Membrane</keyword>